<dbReference type="InterPro" id="IPR029044">
    <property type="entry name" value="Nucleotide-diphossugar_trans"/>
</dbReference>
<evidence type="ECO:0000256" key="1">
    <source>
        <dbReference type="ARBA" id="ARBA00005664"/>
    </source>
</evidence>
<dbReference type="EMBL" id="CP099421">
    <property type="protein sequence ID" value="USW51846.1"/>
    <property type="molecule type" value="Genomic_DNA"/>
</dbReference>
<protein>
    <submittedName>
        <fullName evidence="4">Glycosyltransferase 34, nucleotide-diphospho-sugar transferase</fullName>
    </submittedName>
</protein>
<dbReference type="PANTHER" id="PTHR31306">
    <property type="entry name" value="ALPHA-1,6-MANNOSYLTRANSFERASE MNN11-RELATED"/>
    <property type="match status" value="1"/>
</dbReference>
<gene>
    <name evidence="4" type="ORF">Slin15195_G051650</name>
</gene>
<evidence type="ECO:0000313" key="4">
    <source>
        <dbReference type="EMBL" id="USW51846.1"/>
    </source>
</evidence>
<sequence length="229" mass="26736">MAEKPPMTDQYDSTAEYAVKHNYDLVFDFEPSRGHGKSWEKLNITRDTIQKVLSGEKQYQWVWMLDYDTLIMNSAVKLEEVVEKALAFAKEEGKSRQAIQMILTRDCEPINAGSMIFRTTPWMLEMIEEWRAHEVIVDPAEGDRLEQGSLRDMVEKNVFSVAEKSVVVPQTWMNSYPEELTCYDPRDKALERPWKRGDFVIHFAGAAWHHKEMEDSIGTLMRKYHQLAE</sequence>
<dbReference type="Pfam" id="PF05637">
    <property type="entry name" value="Glyco_transf_34"/>
    <property type="match status" value="1"/>
</dbReference>
<comment type="similarity">
    <text evidence="1">Belongs to the glycosyltransferase 34 family.</text>
</comment>
<dbReference type="GO" id="GO:0016757">
    <property type="term" value="F:glycosyltransferase activity"/>
    <property type="evidence" value="ECO:0007669"/>
    <property type="project" value="UniProtKB-KW"/>
</dbReference>
<accession>A0A9Q9ATV6</accession>
<evidence type="ECO:0000256" key="2">
    <source>
        <dbReference type="ARBA" id="ARBA00022676"/>
    </source>
</evidence>
<evidence type="ECO:0000313" key="5">
    <source>
        <dbReference type="Proteomes" id="UP001056384"/>
    </source>
</evidence>
<dbReference type="AlphaFoldDB" id="A0A9Q9ATV6"/>
<keyword evidence="3" id="KW-0808">Transferase</keyword>
<dbReference type="SUPFAM" id="SSF53448">
    <property type="entry name" value="Nucleotide-diphospho-sugar transferases"/>
    <property type="match status" value="1"/>
</dbReference>
<dbReference type="GO" id="GO:0006487">
    <property type="term" value="P:protein N-linked glycosylation"/>
    <property type="evidence" value="ECO:0007669"/>
    <property type="project" value="TreeGrafter"/>
</dbReference>
<name>A0A9Q9ATV6_9PEZI</name>
<proteinExistence type="inferred from homology"/>
<dbReference type="InterPro" id="IPR008630">
    <property type="entry name" value="Glyco_trans_34"/>
</dbReference>
<keyword evidence="5" id="KW-1185">Reference proteome</keyword>
<keyword evidence="2" id="KW-0328">Glycosyltransferase</keyword>
<dbReference type="GO" id="GO:0000139">
    <property type="term" value="C:Golgi membrane"/>
    <property type="evidence" value="ECO:0007669"/>
    <property type="project" value="TreeGrafter"/>
</dbReference>
<dbReference type="PANTHER" id="PTHR31306:SF5">
    <property type="entry name" value="ALPHA-1,6-MANNOSYLTRANSFERASE MNN10-RELATED"/>
    <property type="match status" value="1"/>
</dbReference>
<organism evidence="4 5">
    <name type="scientific">Septoria linicola</name>
    <dbReference type="NCBI Taxonomy" id="215465"/>
    <lineage>
        <taxon>Eukaryota</taxon>
        <taxon>Fungi</taxon>
        <taxon>Dikarya</taxon>
        <taxon>Ascomycota</taxon>
        <taxon>Pezizomycotina</taxon>
        <taxon>Dothideomycetes</taxon>
        <taxon>Dothideomycetidae</taxon>
        <taxon>Mycosphaerellales</taxon>
        <taxon>Mycosphaerellaceae</taxon>
        <taxon>Septoria</taxon>
    </lineage>
</organism>
<dbReference type="Proteomes" id="UP001056384">
    <property type="component" value="Chromosome 4"/>
</dbReference>
<dbReference type="Gene3D" id="3.90.550.10">
    <property type="entry name" value="Spore Coat Polysaccharide Biosynthesis Protein SpsA, Chain A"/>
    <property type="match status" value="1"/>
</dbReference>
<evidence type="ECO:0000256" key="3">
    <source>
        <dbReference type="ARBA" id="ARBA00022679"/>
    </source>
</evidence>
<reference evidence="4" key="1">
    <citation type="submission" date="2022-06" db="EMBL/GenBank/DDBJ databases">
        <title>Complete genome sequences of two strains of the flax pathogen Septoria linicola.</title>
        <authorList>
            <person name="Lapalu N."/>
            <person name="Simon A."/>
            <person name="Demenou B."/>
            <person name="Paumier D."/>
            <person name="Guillot M.-P."/>
            <person name="Gout L."/>
            <person name="Valade R."/>
        </authorList>
    </citation>
    <scope>NUCLEOTIDE SEQUENCE</scope>
    <source>
        <strain evidence="4">SE15195</strain>
    </source>
</reference>